<evidence type="ECO:0000256" key="1">
    <source>
        <dbReference type="ARBA" id="ARBA00022617"/>
    </source>
</evidence>
<dbReference type="PANTHER" id="PTHR35008:SF8">
    <property type="entry name" value="ALCOHOL DEHYDROGENASE CYTOCHROME C SUBUNIT"/>
    <property type="match status" value="1"/>
</dbReference>
<proteinExistence type="predicted"/>
<comment type="caution">
    <text evidence="7">The sequence shown here is derived from an EMBL/GenBank/DDBJ whole genome shotgun (WGS) entry which is preliminary data.</text>
</comment>
<dbReference type="InterPro" id="IPR051459">
    <property type="entry name" value="Cytochrome_c-type_DH"/>
</dbReference>
<evidence type="ECO:0000259" key="6">
    <source>
        <dbReference type="PROSITE" id="PS51007"/>
    </source>
</evidence>
<dbReference type="PROSITE" id="PS51007">
    <property type="entry name" value="CYTC"/>
    <property type="match status" value="1"/>
</dbReference>
<protein>
    <submittedName>
        <fullName evidence="7">Cytochrome c</fullName>
    </submittedName>
</protein>
<dbReference type="Gene3D" id="1.10.760.10">
    <property type="entry name" value="Cytochrome c-like domain"/>
    <property type="match status" value="1"/>
</dbReference>
<evidence type="ECO:0000313" key="7">
    <source>
        <dbReference type="EMBL" id="MDO6415591.1"/>
    </source>
</evidence>
<evidence type="ECO:0000256" key="4">
    <source>
        <dbReference type="PROSITE-ProRule" id="PRU00433"/>
    </source>
</evidence>
<evidence type="ECO:0000256" key="5">
    <source>
        <dbReference type="SAM" id="SignalP"/>
    </source>
</evidence>
<dbReference type="Pfam" id="PF00034">
    <property type="entry name" value="Cytochrom_C"/>
    <property type="match status" value="1"/>
</dbReference>
<reference evidence="7" key="1">
    <citation type="submission" date="2023-07" db="EMBL/GenBank/DDBJ databases">
        <authorList>
            <person name="Kim M."/>
        </authorList>
    </citation>
    <scope>NUCLEOTIDE SEQUENCE</scope>
    <source>
        <strain evidence="7">BIUV-7</strain>
    </source>
</reference>
<keyword evidence="8" id="KW-1185">Reference proteome</keyword>
<feature type="chain" id="PRO_5046823933" evidence="5">
    <location>
        <begin position="24"/>
        <end position="192"/>
    </location>
</feature>
<dbReference type="PANTHER" id="PTHR35008">
    <property type="entry name" value="BLL4482 PROTEIN-RELATED"/>
    <property type="match status" value="1"/>
</dbReference>
<evidence type="ECO:0000256" key="2">
    <source>
        <dbReference type="ARBA" id="ARBA00022723"/>
    </source>
</evidence>
<dbReference type="InterPro" id="IPR009056">
    <property type="entry name" value="Cyt_c-like_dom"/>
</dbReference>
<dbReference type="SUPFAM" id="SSF46626">
    <property type="entry name" value="Cytochrome c"/>
    <property type="match status" value="1"/>
</dbReference>
<sequence length="192" mass="19925">MSMREHLIAGGLVLLAGAASALARDPAAETPRLGRPAAPEIVSRLDLTVASDGTGLPPGSGSVVEGRATYTAHCVACHGAAGSGGVADRLTGGIDTLASAKPVKTVASYWPYAPTLFDYIRRAMPLTAPQSLDDRQVYGLVAYLLSIDGIVSADARLDATNLPKIAMPNRSGFVSLEGERFDGNLERGKTPH</sequence>
<dbReference type="InterPro" id="IPR036909">
    <property type="entry name" value="Cyt_c-like_dom_sf"/>
</dbReference>
<keyword evidence="5" id="KW-0732">Signal</keyword>
<feature type="domain" description="Cytochrome c" evidence="6">
    <location>
        <begin position="61"/>
        <end position="148"/>
    </location>
</feature>
<gene>
    <name evidence="7" type="ORF">Q4F19_14470</name>
</gene>
<organism evidence="7 8">
    <name type="scientific">Sphingomonas natans</name>
    <dbReference type="NCBI Taxonomy" id="3063330"/>
    <lineage>
        <taxon>Bacteria</taxon>
        <taxon>Pseudomonadati</taxon>
        <taxon>Pseudomonadota</taxon>
        <taxon>Alphaproteobacteria</taxon>
        <taxon>Sphingomonadales</taxon>
        <taxon>Sphingomonadaceae</taxon>
        <taxon>Sphingomonas</taxon>
    </lineage>
</organism>
<keyword evidence="3 4" id="KW-0408">Iron</keyword>
<evidence type="ECO:0000256" key="3">
    <source>
        <dbReference type="ARBA" id="ARBA00023004"/>
    </source>
</evidence>
<dbReference type="Proteomes" id="UP001169764">
    <property type="component" value="Unassembled WGS sequence"/>
</dbReference>
<feature type="signal peptide" evidence="5">
    <location>
        <begin position="1"/>
        <end position="23"/>
    </location>
</feature>
<keyword evidence="2 4" id="KW-0479">Metal-binding</keyword>
<keyword evidence="1 4" id="KW-0349">Heme</keyword>
<evidence type="ECO:0000313" key="8">
    <source>
        <dbReference type="Proteomes" id="UP001169764"/>
    </source>
</evidence>
<accession>A0ABT8YB80</accession>
<dbReference type="EMBL" id="JAUOTP010000006">
    <property type="protein sequence ID" value="MDO6415591.1"/>
    <property type="molecule type" value="Genomic_DNA"/>
</dbReference>
<name>A0ABT8YB80_9SPHN</name>